<evidence type="ECO:0000259" key="1">
    <source>
        <dbReference type="Pfam" id="PF01939"/>
    </source>
</evidence>
<dbReference type="Gene3D" id="3.40.1350.10">
    <property type="match status" value="1"/>
</dbReference>
<dbReference type="InterPro" id="IPR011856">
    <property type="entry name" value="tRNA_endonuc-like_dom_sf"/>
</dbReference>
<accession>U7QAZ2</accession>
<dbReference type="Proteomes" id="UP000017127">
    <property type="component" value="Unassembled WGS sequence"/>
</dbReference>
<dbReference type="OrthoDB" id="442038at2"/>
<keyword evidence="3" id="KW-1185">Reference proteome</keyword>
<evidence type="ECO:0000313" key="3">
    <source>
        <dbReference type="Proteomes" id="UP000017127"/>
    </source>
</evidence>
<reference evidence="2 3" key="1">
    <citation type="journal article" date="2013" name="Front. Microbiol.">
        <title>Comparative genomic analyses of the cyanobacterium, Lyngbya aestuarii BL J, a powerful hydrogen producer.</title>
        <authorList>
            <person name="Kothari A."/>
            <person name="Vaughn M."/>
            <person name="Garcia-Pichel F."/>
        </authorList>
    </citation>
    <scope>NUCLEOTIDE SEQUENCE [LARGE SCALE GENOMIC DNA]</scope>
    <source>
        <strain evidence="2 3">BL J</strain>
    </source>
</reference>
<name>U7QAZ2_9CYAN</name>
<dbReference type="GO" id="GO:0004519">
    <property type="term" value="F:endonuclease activity"/>
    <property type="evidence" value="ECO:0007669"/>
    <property type="project" value="InterPro"/>
</dbReference>
<evidence type="ECO:0000313" key="2">
    <source>
        <dbReference type="EMBL" id="ERT04215.1"/>
    </source>
</evidence>
<dbReference type="RefSeq" id="WP_023069517.1">
    <property type="nucleotide sequence ID" value="NZ_AUZM01000113.1"/>
</dbReference>
<organism evidence="2 3">
    <name type="scientific">Lyngbya aestuarii BL J</name>
    <dbReference type="NCBI Taxonomy" id="1348334"/>
    <lineage>
        <taxon>Bacteria</taxon>
        <taxon>Bacillati</taxon>
        <taxon>Cyanobacteriota</taxon>
        <taxon>Cyanophyceae</taxon>
        <taxon>Oscillatoriophycideae</taxon>
        <taxon>Oscillatoriales</taxon>
        <taxon>Microcoleaceae</taxon>
        <taxon>Lyngbya</taxon>
    </lineage>
</organism>
<sequence>MLTKNEGIWKFNSEADLETFVWDNLKNLFNLQPLKRQFSIRGEFCDILAITENKTLVIIELKNTEDRYIVQQLTRYYERILSEKPFQADIDYTQSIQLLALAPSFHRHNLIDRKYNQLKIDFLWFDIREITNYISFDLKNSSQELITSLKIMDLANYKVSQSPMQVSLRKLPKIPKALDRMLESQTTEVQNIILKLRERIINFDDFMGEKSTSVTLTYGKIKKDGQLCKPTHLLCGGFYQSNKDRNLELFLYLPYYNVKNAKLSILTEDWKTALKVRIPSRYSSGGKCDDLDIMYYLKWYEKMTEKSVQSNSIEILVDLALEEWKARCHNK</sequence>
<dbReference type="AlphaFoldDB" id="U7QAZ2"/>
<dbReference type="Pfam" id="PF01939">
    <property type="entry name" value="NucS_C"/>
    <property type="match status" value="1"/>
</dbReference>
<protein>
    <recommendedName>
        <fullName evidence="1">Endonuclease NucS C-terminal domain-containing protein</fullName>
    </recommendedName>
</protein>
<proteinExistence type="predicted"/>
<gene>
    <name evidence="2" type="ORF">M595_5843</name>
</gene>
<dbReference type="InterPro" id="IPR048301">
    <property type="entry name" value="NucS_C"/>
</dbReference>
<comment type="caution">
    <text evidence="2">The sequence shown here is derived from an EMBL/GenBank/DDBJ whole genome shotgun (WGS) entry which is preliminary data.</text>
</comment>
<dbReference type="EMBL" id="AUZM01000113">
    <property type="protein sequence ID" value="ERT04215.1"/>
    <property type="molecule type" value="Genomic_DNA"/>
</dbReference>
<dbReference type="GO" id="GO:0003676">
    <property type="term" value="F:nucleic acid binding"/>
    <property type="evidence" value="ECO:0007669"/>
    <property type="project" value="InterPro"/>
</dbReference>
<feature type="domain" description="Endonuclease NucS C-terminal" evidence="1">
    <location>
        <begin position="14"/>
        <end position="80"/>
    </location>
</feature>